<evidence type="ECO:0000313" key="5">
    <source>
        <dbReference type="Proteomes" id="UP000655225"/>
    </source>
</evidence>
<keyword evidence="3" id="KW-0456">Lyase</keyword>
<comment type="caution">
    <text evidence="4">The sequence shown here is derived from an EMBL/GenBank/DDBJ whole genome shotgun (WGS) entry which is preliminary data.</text>
</comment>
<evidence type="ECO:0000313" key="4">
    <source>
        <dbReference type="EMBL" id="KAF8395327.1"/>
    </source>
</evidence>
<evidence type="ECO:0000256" key="1">
    <source>
        <dbReference type="ARBA" id="ARBA00000441"/>
    </source>
</evidence>
<dbReference type="AlphaFoldDB" id="A0A835DC31"/>
<comment type="catalytic activity">
    <reaction evidence="1">
        <text>beta-D-fructose 1,6-bisphosphate = D-glyceraldehyde 3-phosphate + dihydroxyacetone phosphate</text>
        <dbReference type="Rhea" id="RHEA:14729"/>
        <dbReference type="ChEBI" id="CHEBI:32966"/>
        <dbReference type="ChEBI" id="CHEBI:57642"/>
        <dbReference type="ChEBI" id="CHEBI:59776"/>
        <dbReference type="EC" id="4.1.2.13"/>
    </reaction>
</comment>
<sequence length="177" mass="19485">MFPLENYWEYGDRGTRGLLGIGDLVSSLFINGWSLTSWKTSIEEFLGEQFRLHELVRNASYIATQGKGVLLTDESTSTIGKCEDVDEYNRQLGEVEWSVESEKVSIVTPSSLAMKVAPNVVLSTLLGCGNKLCLYIAIADELVRNASYNATQGKGVLLADESTGTIGKCEDVDEYNR</sequence>
<evidence type="ECO:0008006" key="6">
    <source>
        <dbReference type="Google" id="ProtNLM"/>
    </source>
</evidence>
<keyword evidence="2" id="KW-0324">Glycolysis</keyword>
<keyword evidence="5" id="KW-1185">Reference proteome</keyword>
<dbReference type="EMBL" id="JABCRI010000013">
    <property type="protein sequence ID" value="KAF8395327.1"/>
    <property type="molecule type" value="Genomic_DNA"/>
</dbReference>
<proteinExistence type="predicted"/>
<dbReference type="Proteomes" id="UP000655225">
    <property type="component" value="Unassembled WGS sequence"/>
</dbReference>
<reference evidence="4 5" key="1">
    <citation type="submission" date="2020-04" db="EMBL/GenBank/DDBJ databases">
        <title>Plant Genome Project.</title>
        <authorList>
            <person name="Zhang R.-G."/>
        </authorList>
    </citation>
    <scope>NUCLEOTIDE SEQUENCE [LARGE SCALE GENOMIC DNA]</scope>
    <source>
        <strain evidence="4">YNK0</strain>
        <tissue evidence="4">Leaf</tissue>
    </source>
</reference>
<evidence type="ECO:0000256" key="2">
    <source>
        <dbReference type="ARBA" id="ARBA00023152"/>
    </source>
</evidence>
<dbReference type="GO" id="GO:0004332">
    <property type="term" value="F:fructose-bisphosphate aldolase activity"/>
    <property type="evidence" value="ECO:0007669"/>
    <property type="project" value="UniProtKB-EC"/>
</dbReference>
<organism evidence="4 5">
    <name type="scientific">Tetracentron sinense</name>
    <name type="common">Spur-leaf</name>
    <dbReference type="NCBI Taxonomy" id="13715"/>
    <lineage>
        <taxon>Eukaryota</taxon>
        <taxon>Viridiplantae</taxon>
        <taxon>Streptophyta</taxon>
        <taxon>Embryophyta</taxon>
        <taxon>Tracheophyta</taxon>
        <taxon>Spermatophyta</taxon>
        <taxon>Magnoliopsida</taxon>
        <taxon>Trochodendrales</taxon>
        <taxon>Trochodendraceae</taxon>
        <taxon>Tetracentron</taxon>
    </lineage>
</organism>
<dbReference type="GO" id="GO:0006096">
    <property type="term" value="P:glycolytic process"/>
    <property type="evidence" value="ECO:0007669"/>
    <property type="project" value="UniProtKB-KW"/>
</dbReference>
<accession>A0A835DC31</accession>
<gene>
    <name evidence="4" type="ORF">HHK36_019271</name>
</gene>
<protein>
    <recommendedName>
        <fullName evidence="6">Fructose-bisphosphate aldolase</fullName>
    </recommendedName>
</protein>
<name>A0A835DC31_TETSI</name>
<dbReference type="InterPro" id="IPR000741">
    <property type="entry name" value="FBA_I"/>
</dbReference>
<dbReference type="PANTHER" id="PTHR11627">
    <property type="entry name" value="FRUCTOSE-BISPHOSPHATE ALDOLASE"/>
    <property type="match status" value="1"/>
</dbReference>
<evidence type="ECO:0000256" key="3">
    <source>
        <dbReference type="ARBA" id="ARBA00023239"/>
    </source>
</evidence>